<feature type="region of interest" description="Disordered" evidence="1">
    <location>
        <begin position="42"/>
        <end position="69"/>
    </location>
</feature>
<dbReference type="GO" id="GO:0016020">
    <property type="term" value="C:membrane"/>
    <property type="evidence" value="ECO:0007669"/>
    <property type="project" value="InterPro"/>
</dbReference>
<dbReference type="PANTHER" id="PTHR30451:SF5">
    <property type="entry name" value="SLR0019 PROTEIN"/>
    <property type="match status" value="1"/>
</dbReference>
<dbReference type="PANTHER" id="PTHR30451">
    <property type="entry name" value="OUTER MEMBRANE USHER PROTEIN"/>
    <property type="match status" value="1"/>
</dbReference>
<evidence type="ECO:0000256" key="1">
    <source>
        <dbReference type="SAM" id="MobiDB-lite"/>
    </source>
</evidence>
<reference evidence="2" key="1">
    <citation type="journal article" date="2023" name="Plants (Basel)">
        <title>Genomic Analysis of Leptolyngbya boryana CZ1 Reveals Efficient Carbon Fixation Modules.</title>
        <authorList>
            <person name="Bai X."/>
            <person name="Wang H."/>
            <person name="Cheng W."/>
            <person name="Wang J."/>
            <person name="Ma M."/>
            <person name="Hu H."/>
            <person name="Song Z."/>
            <person name="Ma H."/>
            <person name="Fan Y."/>
            <person name="Du C."/>
            <person name="Xu J."/>
        </authorList>
    </citation>
    <scope>NUCLEOTIDE SEQUENCE</scope>
    <source>
        <strain evidence="2">CZ1</strain>
    </source>
</reference>
<proteinExistence type="predicted"/>
<gene>
    <name evidence="2" type="ORF">Q2T42_15995</name>
</gene>
<evidence type="ECO:0000313" key="2">
    <source>
        <dbReference type="EMBL" id="WNZ43355.1"/>
    </source>
</evidence>
<dbReference type="InterPro" id="IPR000015">
    <property type="entry name" value="Fimb_usher"/>
</dbReference>
<dbReference type="Pfam" id="PF00577">
    <property type="entry name" value="Usher"/>
    <property type="match status" value="1"/>
</dbReference>
<dbReference type="InterPro" id="IPR042186">
    <property type="entry name" value="FimD_plug_dom"/>
</dbReference>
<organism evidence="2">
    <name type="scientific">Leptolyngbya boryana CZ1</name>
    <dbReference type="NCBI Taxonomy" id="3060204"/>
    <lineage>
        <taxon>Bacteria</taxon>
        <taxon>Bacillati</taxon>
        <taxon>Cyanobacteriota</taxon>
        <taxon>Cyanophyceae</taxon>
        <taxon>Leptolyngbyales</taxon>
        <taxon>Leptolyngbyaceae</taxon>
        <taxon>Leptolyngbya group</taxon>
        <taxon>Leptolyngbya</taxon>
    </lineage>
</organism>
<feature type="compositionally biased region" description="Polar residues" evidence="1">
    <location>
        <begin position="42"/>
        <end position="61"/>
    </location>
</feature>
<dbReference type="AlphaFoldDB" id="A0AA96X0N5"/>
<dbReference type="GO" id="GO:0009297">
    <property type="term" value="P:pilus assembly"/>
    <property type="evidence" value="ECO:0007669"/>
    <property type="project" value="InterPro"/>
</dbReference>
<accession>A0AA96X0N5</accession>
<dbReference type="EMBL" id="CP130144">
    <property type="protein sequence ID" value="WNZ43355.1"/>
    <property type="molecule type" value="Genomic_DNA"/>
</dbReference>
<protein>
    <submittedName>
        <fullName evidence="2">Fimbria/pilus outer membrane usher protein</fullName>
    </submittedName>
</protein>
<dbReference type="GO" id="GO:0015473">
    <property type="term" value="F:fimbrial usher porin activity"/>
    <property type="evidence" value="ECO:0007669"/>
    <property type="project" value="InterPro"/>
</dbReference>
<name>A0AA96X0N5_LEPBY</name>
<dbReference type="Gene3D" id="2.60.40.3110">
    <property type="match status" value="1"/>
</dbReference>
<sequence>MLKSIYLRLPLALPLVFVLPAYSIDSPTYSEHYDRQTKTAIEQNGSPSQSSVLSHTSSPKHSSGDIRQFDSNRQPVGQALIKSQSNSNQAVAQSSLPDDSDAVFERVFGKPRNTQSRQIVVPLIIDQQRQGQILVLTNANTQQIRLQAKELLEKLADIIRPDLITRLQNQIEHNETLTLSALKNSELEAEFDTYKLELRIQVPAAARRTNVSQANPMPPEAANAVRPSRVSAYLNLLGGQDFAWSGNVVGRQPLQLNWEGALNVNGWVLEGGVDFREGQESAWMRRDVRLVRDDPSKALRYIAGDVAMPARGYQTNLPMLGVTIARNFSLQPYRQTRPLNQFEFFLERPSRVEVLINDRPTKILRLPAGQQDIRDLPLNAGINDVQLIITDDVGRVQRLSFPAAVAADLLAPGLQQFAYGLGFITHEQNGARTYDWNQPTLTASHRWGILNTLTFGGYLQANSARQIVGVEGIWASGMGNWAWNIAASHDAKLGADIAARLQYDFTRIGSDNPNQRTVRFALEYRGANFRQLERSLNIGSNPEPVLDFAAYYSQKLFSNINTTLGGRYQIGRGDTPDAYRIELGFSRAFSNGLNLNLNLSHQRDRNGQNEQRAYVSLLWLLPLRGQSLMATTNFSNRGAANRELTWNFDGGNLGNDWNGALALATNSGVQKATGRLTYNGYRANVGLSHDGWMAQDGSSTINHVSRLTFGTALVFADGQFGWSRPIDNSFALVVRQGNLKGRTIGINPTSIGHMARADALGAAVVPALTPYQVSTLRIDPLNIPLGFEIGRPHYALLPTYRSGTLIRVGTDATVFLRGVLSTDQGEPISLQSGEVVSLSDPKWQPITIFTNQVGRFALSGFKPGKYEIRLGNSFSPVQFDVPRDQSGIYDIGQMKLLRSRTPREIERAKVE</sequence>
<dbReference type="RefSeq" id="WP_316425678.1">
    <property type="nucleotide sequence ID" value="NZ_CP130144.1"/>
</dbReference>
<dbReference type="Gene3D" id="2.60.40.2610">
    <property type="entry name" value="Outer membrane usher protein FimD, plug domain"/>
    <property type="match status" value="1"/>
</dbReference>
<reference evidence="2" key="2">
    <citation type="submission" date="2023-07" db="EMBL/GenBank/DDBJ databases">
        <authorList>
            <person name="Bai X.-H."/>
            <person name="Wang H.-H."/>
            <person name="Wang J."/>
            <person name="Ma M.-Y."/>
            <person name="Hu H.-H."/>
            <person name="Song Z.-L."/>
            <person name="Ma H.-G."/>
            <person name="Fan Y."/>
            <person name="Du C.-Y."/>
            <person name="Xu J.-C."/>
        </authorList>
    </citation>
    <scope>NUCLEOTIDE SEQUENCE</scope>
    <source>
        <strain evidence="2">CZ1</strain>
    </source>
</reference>